<proteinExistence type="predicted"/>
<dbReference type="PROSITE" id="PS50835">
    <property type="entry name" value="IG_LIKE"/>
    <property type="match status" value="1"/>
</dbReference>
<evidence type="ECO:0000256" key="2">
    <source>
        <dbReference type="ARBA" id="ARBA00023130"/>
    </source>
</evidence>
<reference evidence="7" key="5">
    <citation type="submission" date="2025-09" db="UniProtKB">
        <authorList>
            <consortium name="Ensembl"/>
        </authorList>
    </citation>
    <scope>IDENTIFICATION</scope>
</reference>
<reference evidence="8" key="3">
    <citation type="journal article" date="2014" name="Nature">
        <title>Elephant shark genome provides unique insights into gnathostome evolution.</title>
        <authorList>
            <consortium name="International Elephant Shark Genome Sequencing Consortium"/>
            <person name="Venkatesh B."/>
            <person name="Lee A.P."/>
            <person name="Ravi V."/>
            <person name="Maurya A.K."/>
            <person name="Lian M.M."/>
            <person name="Swann J.B."/>
            <person name="Ohta Y."/>
            <person name="Flajnik M.F."/>
            <person name="Sutoh Y."/>
            <person name="Kasahara M."/>
            <person name="Hoon S."/>
            <person name="Gangu V."/>
            <person name="Roy S.W."/>
            <person name="Irimia M."/>
            <person name="Korzh V."/>
            <person name="Kondrychyn I."/>
            <person name="Lim Z.W."/>
            <person name="Tay B.H."/>
            <person name="Tohari S."/>
            <person name="Kong K.W."/>
            <person name="Ho S."/>
            <person name="Lorente-Galdos B."/>
            <person name="Quilez J."/>
            <person name="Marques-Bonet T."/>
            <person name="Raney B.J."/>
            <person name="Ingham P.W."/>
            <person name="Tay A."/>
            <person name="Hillier L.W."/>
            <person name="Minx P."/>
            <person name="Boehm T."/>
            <person name="Wilson R.K."/>
            <person name="Brenner S."/>
            <person name="Warren W.C."/>
        </authorList>
    </citation>
    <scope>NUCLEOTIDE SEQUENCE [LARGE SCALE GENOMIC DNA]</scope>
</reference>
<evidence type="ECO:0000259" key="6">
    <source>
        <dbReference type="PROSITE" id="PS50835"/>
    </source>
</evidence>
<dbReference type="InterPro" id="IPR051287">
    <property type="entry name" value="TCR_variable_region"/>
</dbReference>
<dbReference type="GO" id="GO:0042101">
    <property type="term" value="C:T cell receptor complex"/>
    <property type="evidence" value="ECO:0007669"/>
    <property type="project" value="UniProtKB-KW"/>
</dbReference>
<evidence type="ECO:0000313" key="8">
    <source>
        <dbReference type="Proteomes" id="UP000314986"/>
    </source>
</evidence>
<dbReference type="Ensembl" id="ENSCMIT00000025693.1">
    <property type="protein sequence ID" value="ENSCMIP00000025277.1"/>
    <property type="gene ID" value="ENSCMIG00000011129.1"/>
</dbReference>
<dbReference type="InterPro" id="IPR036179">
    <property type="entry name" value="Ig-like_dom_sf"/>
</dbReference>
<dbReference type="GO" id="GO:0002250">
    <property type="term" value="P:adaptive immune response"/>
    <property type="evidence" value="ECO:0007669"/>
    <property type="project" value="UniProtKB-KW"/>
</dbReference>
<evidence type="ECO:0000313" key="7">
    <source>
        <dbReference type="Ensembl" id="ENSCMIP00000025277.1"/>
    </source>
</evidence>
<dbReference type="InterPro" id="IPR007110">
    <property type="entry name" value="Ig-like_dom"/>
</dbReference>
<protein>
    <recommendedName>
        <fullName evidence="6">Ig-like domain-containing protein</fullName>
    </recommendedName>
</protein>
<evidence type="ECO:0000256" key="4">
    <source>
        <dbReference type="ARBA" id="ARBA00023319"/>
    </source>
</evidence>
<accession>A0A4W3I939</accession>
<dbReference type="PANTHER" id="PTHR19367:SF18">
    <property type="entry name" value="T CELL RECEPTOR ALPHA VARIABLE 16"/>
    <property type="match status" value="1"/>
</dbReference>
<keyword evidence="3" id="KW-0675">Receptor</keyword>
<keyword evidence="1" id="KW-0732">Signal</keyword>
<evidence type="ECO:0000256" key="1">
    <source>
        <dbReference type="ARBA" id="ARBA00022729"/>
    </source>
</evidence>
<keyword evidence="4" id="KW-0393">Immunoglobulin domain</keyword>
<dbReference type="InterPro" id="IPR013783">
    <property type="entry name" value="Ig-like_fold"/>
</dbReference>
<dbReference type="Gene3D" id="2.60.40.10">
    <property type="entry name" value="Immunoglobulins"/>
    <property type="match status" value="1"/>
</dbReference>
<dbReference type="AlphaFoldDB" id="A0A4W3I939"/>
<dbReference type="Proteomes" id="UP000314986">
    <property type="component" value="Unassembled WGS sequence"/>
</dbReference>
<dbReference type="InParanoid" id="A0A4W3I939"/>
<evidence type="ECO:0000256" key="3">
    <source>
        <dbReference type="ARBA" id="ARBA00023170"/>
    </source>
</evidence>
<dbReference type="SUPFAM" id="SSF48726">
    <property type="entry name" value="Immunoglobulin"/>
    <property type="match status" value="1"/>
</dbReference>
<organism evidence="7 8">
    <name type="scientific">Callorhinchus milii</name>
    <name type="common">Ghost shark</name>
    <dbReference type="NCBI Taxonomy" id="7868"/>
    <lineage>
        <taxon>Eukaryota</taxon>
        <taxon>Metazoa</taxon>
        <taxon>Chordata</taxon>
        <taxon>Craniata</taxon>
        <taxon>Vertebrata</taxon>
        <taxon>Chondrichthyes</taxon>
        <taxon>Holocephali</taxon>
        <taxon>Chimaeriformes</taxon>
        <taxon>Callorhinchidae</taxon>
        <taxon>Callorhinchus</taxon>
    </lineage>
</organism>
<reference evidence="7" key="4">
    <citation type="submission" date="2025-08" db="UniProtKB">
        <authorList>
            <consortium name="Ensembl"/>
        </authorList>
    </citation>
    <scope>IDENTIFICATION</scope>
</reference>
<dbReference type="InterPro" id="IPR013106">
    <property type="entry name" value="Ig_V-set"/>
</dbReference>
<reference evidence="8" key="1">
    <citation type="journal article" date="2006" name="Science">
        <title>Ancient noncoding elements conserved in the human genome.</title>
        <authorList>
            <person name="Venkatesh B."/>
            <person name="Kirkness E.F."/>
            <person name="Loh Y.H."/>
            <person name="Halpern A.L."/>
            <person name="Lee A.P."/>
            <person name="Johnson J."/>
            <person name="Dandona N."/>
            <person name="Viswanathan L.D."/>
            <person name="Tay A."/>
            <person name="Venter J.C."/>
            <person name="Strausberg R.L."/>
            <person name="Brenner S."/>
        </authorList>
    </citation>
    <scope>NUCLEOTIDE SEQUENCE [LARGE SCALE GENOMIC DNA]</scope>
</reference>
<reference evidence="8" key="2">
    <citation type="journal article" date="2007" name="PLoS Biol.">
        <title>Survey sequencing and comparative analysis of the elephant shark (Callorhinchus milii) genome.</title>
        <authorList>
            <person name="Venkatesh B."/>
            <person name="Kirkness E.F."/>
            <person name="Loh Y.H."/>
            <person name="Halpern A.L."/>
            <person name="Lee A.P."/>
            <person name="Johnson J."/>
            <person name="Dandona N."/>
            <person name="Viswanathan L.D."/>
            <person name="Tay A."/>
            <person name="Venter J.C."/>
            <person name="Strausberg R.L."/>
            <person name="Brenner S."/>
        </authorList>
    </citation>
    <scope>NUCLEOTIDE SEQUENCE [LARGE SCALE GENOMIC DNA]</scope>
</reference>
<dbReference type="Pfam" id="PF07686">
    <property type="entry name" value="V-set"/>
    <property type="match status" value="1"/>
</dbReference>
<dbReference type="PANTHER" id="PTHR19367">
    <property type="entry name" value="T-CELL RECEPTOR ALPHA CHAIN V REGION"/>
    <property type="match status" value="1"/>
</dbReference>
<keyword evidence="8" id="KW-1185">Reference proteome</keyword>
<keyword evidence="5" id="KW-1279">T cell receptor</keyword>
<keyword evidence="5" id="KW-0391">Immunity</keyword>
<sequence length="190" mass="21618">VITIILYLYLNPRSCLSGLTQGDSVTQKVASLIRKEGGSVTMECHYDTSLSSYYLSWYREQQETQPQYVLQKHSSGSTYKADFKSNSFTSLSISEDDLSVEVCAERCSGLEAPREADVCFTRLRGNHINLTSTCQLNAHIVICYNKCRQHLVNALCITGPLTVDLFRFANIIYYFLQYVHVFVTPLRLIF</sequence>
<feature type="domain" description="Ig-like" evidence="6">
    <location>
        <begin position="12"/>
        <end position="103"/>
    </location>
</feature>
<dbReference type="CDD" id="cd00099">
    <property type="entry name" value="IgV"/>
    <property type="match status" value="1"/>
</dbReference>
<dbReference type="GeneTree" id="ENSGT00970000196777"/>
<keyword evidence="2" id="KW-1064">Adaptive immunity</keyword>
<evidence type="ECO:0000256" key="5">
    <source>
        <dbReference type="ARBA" id="ARBA00043266"/>
    </source>
</evidence>
<name>A0A4W3I939_CALMI</name>